<reference evidence="2" key="1">
    <citation type="journal article" date="2019" name="Int. J. Syst. Evol. Microbiol.">
        <title>The Global Catalogue of Microorganisms (GCM) 10K type strain sequencing project: providing services to taxonomists for standard genome sequencing and annotation.</title>
        <authorList>
            <consortium name="The Broad Institute Genomics Platform"/>
            <consortium name="The Broad Institute Genome Sequencing Center for Infectious Disease"/>
            <person name="Wu L."/>
            <person name="Ma J."/>
        </authorList>
    </citation>
    <scope>NUCLEOTIDE SEQUENCE [LARGE SCALE GENOMIC DNA]</scope>
    <source>
        <strain evidence="2">CCM 8749</strain>
    </source>
</reference>
<name>A0ABW1IN59_9BACL</name>
<evidence type="ECO:0000313" key="2">
    <source>
        <dbReference type="Proteomes" id="UP001596250"/>
    </source>
</evidence>
<keyword evidence="2" id="KW-1185">Reference proteome</keyword>
<accession>A0ABW1IN59</accession>
<comment type="caution">
    <text evidence="1">The sequence shown here is derived from an EMBL/GenBank/DDBJ whole genome shotgun (WGS) entry which is preliminary data.</text>
</comment>
<sequence length="119" mass="13698">MIVAMRNEATGREFSLKRWIMVILSSLMMAGWTTGCSGKSFTPVEVRQDEPSDVSVQRTALTEEQYAMNFAVLRDELENGFQQLGSILQEDEISKELSALQIESIQKILNKYRRRYTKE</sequence>
<protein>
    <submittedName>
        <fullName evidence="1">Uncharacterized protein</fullName>
    </submittedName>
</protein>
<dbReference type="Proteomes" id="UP001596250">
    <property type="component" value="Unassembled WGS sequence"/>
</dbReference>
<gene>
    <name evidence="1" type="ORF">ACFPXP_08735</name>
</gene>
<dbReference type="RefSeq" id="WP_379893840.1">
    <property type="nucleotide sequence ID" value="NZ_CBCSCT010000027.1"/>
</dbReference>
<evidence type="ECO:0000313" key="1">
    <source>
        <dbReference type="EMBL" id="MFC5986512.1"/>
    </source>
</evidence>
<dbReference type="EMBL" id="JBHSQV010000110">
    <property type="protein sequence ID" value="MFC5986512.1"/>
    <property type="molecule type" value="Genomic_DNA"/>
</dbReference>
<proteinExistence type="predicted"/>
<organism evidence="1 2">
    <name type="scientific">Marinicrinis lubricantis</name>
    <dbReference type="NCBI Taxonomy" id="2086470"/>
    <lineage>
        <taxon>Bacteria</taxon>
        <taxon>Bacillati</taxon>
        <taxon>Bacillota</taxon>
        <taxon>Bacilli</taxon>
        <taxon>Bacillales</taxon>
        <taxon>Paenibacillaceae</taxon>
    </lineage>
</organism>